<evidence type="ECO:0000256" key="1">
    <source>
        <dbReference type="ARBA" id="ARBA00022741"/>
    </source>
</evidence>
<dbReference type="Pfam" id="PF20073">
    <property type="entry name" value="DUF6469"/>
    <property type="match status" value="1"/>
</dbReference>
<dbReference type="InterPro" id="IPR047187">
    <property type="entry name" value="SF1_C_Upf1"/>
</dbReference>
<proteinExistence type="predicted"/>
<dbReference type="Gene3D" id="3.40.50.300">
    <property type="entry name" value="P-loop containing nucleotide triphosphate hydrolases"/>
    <property type="match status" value="4"/>
</dbReference>
<dbReference type="CDD" id="cd18808">
    <property type="entry name" value="SF1_C_Upf1"/>
    <property type="match status" value="1"/>
</dbReference>
<keyword evidence="1 5" id="KW-0547">Nucleotide-binding</keyword>
<feature type="binding site" evidence="5">
    <location>
        <begin position="1113"/>
        <end position="1120"/>
    </location>
    <ligand>
        <name>ATP</name>
        <dbReference type="ChEBI" id="CHEBI:30616"/>
    </ligand>
</feature>
<dbReference type="PROSITE" id="PS51198">
    <property type="entry name" value="UVRD_HELICASE_ATP_BIND"/>
    <property type="match status" value="1"/>
</dbReference>
<feature type="compositionally biased region" description="Basic residues" evidence="6">
    <location>
        <begin position="2667"/>
        <end position="2684"/>
    </location>
</feature>
<dbReference type="InterPro" id="IPR041677">
    <property type="entry name" value="DNA2/NAM7_AAA_11"/>
</dbReference>
<feature type="compositionally biased region" description="Basic and acidic residues" evidence="6">
    <location>
        <begin position="2627"/>
        <end position="2646"/>
    </location>
</feature>
<comment type="caution">
    <text evidence="8">The sequence shown here is derived from an EMBL/GenBank/DDBJ whole genome shotgun (WGS) entry which is preliminary data.</text>
</comment>
<evidence type="ECO:0000256" key="4">
    <source>
        <dbReference type="ARBA" id="ARBA00022840"/>
    </source>
</evidence>
<organism evidence="8 9">
    <name type="scientific">Eucalyptus globulus</name>
    <name type="common">Tasmanian blue gum</name>
    <dbReference type="NCBI Taxonomy" id="34317"/>
    <lineage>
        <taxon>Eukaryota</taxon>
        <taxon>Viridiplantae</taxon>
        <taxon>Streptophyta</taxon>
        <taxon>Embryophyta</taxon>
        <taxon>Tracheophyta</taxon>
        <taxon>Spermatophyta</taxon>
        <taxon>Magnoliopsida</taxon>
        <taxon>eudicotyledons</taxon>
        <taxon>Gunneridae</taxon>
        <taxon>Pentapetalae</taxon>
        <taxon>rosids</taxon>
        <taxon>malvids</taxon>
        <taxon>Myrtales</taxon>
        <taxon>Myrtaceae</taxon>
        <taxon>Myrtoideae</taxon>
        <taxon>Eucalypteae</taxon>
        <taxon>Eucalyptus</taxon>
    </lineage>
</organism>
<evidence type="ECO:0000256" key="6">
    <source>
        <dbReference type="SAM" id="MobiDB-lite"/>
    </source>
</evidence>
<feature type="region of interest" description="Disordered" evidence="6">
    <location>
        <begin position="2592"/>
        <end position="2684"/>
    </location>
</feature>
<dbReference type="SUPFAM" id="SSF52540">
    <property type="entry name" value="P-loop containing nucleoside triphosphate hydrolases"/>
    <property type="match status" value="2"/>
</dbReference>
<dbReference type="InterPro" id="IPR039904">
    <property type="entry name" value="TRANK1"/>
</dbReference>
<dbReference type="FunFam" id="3.40.50.300:FF:000326">
    <property type="entry name" value="P-loop containing nucleoside triphosphate hydrolase"/>
    <property type="match status" value="1"/>
</dbReference>
<keyword evidence="9" id="KW-1185">Reference proteome</keyword>
<evidence type="ECO:0000256" key="2">
    <source>
        <dbReference type="ARBA" id="ARBA00022801"/>
    </source>
</evidence>
<dbReference type="InterPro" id="IPR027417">
    <property type="entry name" value="P-loop_NTPase"/>
</dbReference>
<dbReference type="GO" id="GO:0005694">
    <property type="term" value="C:chromosome"/>
    <property type="evidence" value="ECO:0007669"/>
    <property type="project" value="UniProtKB-ARBA"/>
</dbReference>
<dbReference type="Pfam" id="PF13086">
    <property type="entry name" value="AAA_11"/>
    <property type="match status" value="2"/>
</dbReference>
<feature type="domain" description="UvrD-like helicase ATP-binding" evidence="7">
    <location>
        <begin position="1092"/>
        <end position="1489"/>
    </location>
</feature>
<evidence type="ECO:0000256" key="3">
    <source>
        <dbReference type="ARBA" id="ARBA00022806"/>
    </source>
</evidence>
<dbReference type="InterPro" id="IPR014016">
    <property type="entry name" value="UvrD-like_ATP-bd"/>
</dbReference>
<dbReference type="InterPro" id="IPR045529">
    <property type="entry name" value="DUF6469"/>
</dbReference>
<protein>
    <recommendedName>
        <fullName evidence="7">UvrD-like helicase ATP-binding domain-containing protein</fullName>
    </recommendedName>
</protein>
<accession>A0ABD3JY66</accession>
<dbReference type="GO" id="GO:0005524">
    <property type="term" value="F:ATP binding"/>
    <property type="evidence" value="ECO:0007669"/>
    <property type="project" value="UniProtKB-UniRule"/>
</dbReference>
<dbReference type="InterPro" id="IPR011990">
    <property type="entry name" value="TPR-like_helical_dom_sf"/>
</dbReference>
<dbReference type="GO" id="GO:0016787">
    <property type="term" value="F:hydrolase activity"/>
    <property type="evidence" value="ECO:0007669"/>
    <property type="project" value="UniProtKB-UniRule"/>
</dbReference>
<evidence type="ECO:0000313" key="9">
    <source>
        <dbReference type="Proteomes" id="UP001634007"/>
    </source>
</evidence>
<dbReference type="GO" id="GO:0004386">
    <property type="term" value="F:helicase activity"/>
    <property type="evidence" value="ECO:0007669"/>
    <property type="project" value="UniProtKB-UniRule"/>
</dbReference>
<dbReference type="Pfam" id="PF00580">
    <property type="entry name" value="UvrD-helicase"/>
    <property type="match status" value="1"/>
</dbReference>
<dbReference type="Pfam" id="PF13087">
    <property type="entry name" value="AAA_12"/>
    <property type="match status" value="1"/>
</dbReference>
<gene>
    <name evidence="8" type="ORF">ACJRO7_028125</name>
</gene>
<sequence length="2684" mass="305427">MDLGGCTNRAVGVEIAEDGLSRRRRHGTNDLTDIVSSWSLHDILNENLYRDQVETIPDTFQSVPHYLGSYVYPLLEETRASLCLRLKNIFLLPFTEVIEFVECTGSRNLYAVKAGRWSNESNSHGKETYKTLLGDILILADAKPTTVPDLERFGRRWAFALVRMIGKDDEEDEATSSTNFEVETLLDLEVNNSWKPMYAIFLMHIVTNRRIWNALHMSRNLDILKEVLCTDVVADKVSNLCITKGNGSASESLDERLSHDLNESQKKAVGACLSKLQCENKPSVELIWGPPGTGKTKTVAALLFNLLKRKHRTIVCAPTNVAIKEVASRVLKLLKESDSGISTETESLVCYFGDMLIFGNKERLKVDSDVEVIYLEHRVERISEFTGWHQCLTSMIDTLANCVRQYHIFLENEHKKRREPGSDDDGSECGSSEEDVNCELKSFIEFFRDRFKATVQPLRRCLNIFCTHISRTNFQNITSLLNLLDSFETLFCGENLDSEMMEITLSRDEVSLFSFETSMGPLYNLYMKIQECLSLLLTVRDSLKDLKLPNFTSKDMIADFCYQHASLIFCTASSSYKLYSVEMEPLNLLVIDEAAQLKECESVIPLQLPGVKRLILVGDECQLPAMVESEVSSGARFGRSLFERLSSLGYLRQLFNIQYRMHPSISLFPNLKFYQNQILDGTNVKSKSYRKSHLPWPMFGPYSFINIPDGEEQIGDDGFSRRNPVEVEVISRIVRNLYRAWNGSEEDLTVGVISPYTAQVAAVLAKLGKKYENIKGFMVKVKSVDGFQGGEEDIVILSTVRSNSSGNIGFLSSPKRTNVALTRARYCLWILGNGKTLTKSNSVWEAVVDNAKSRGCFFNVDDDKDLAKAILDVKKENNELNDLLDRSSVLFRNARWKVIFSDNFLKSFRKLASLRIKMSIIMLLSRLSSGWRPKKRNVDIICEHSSHIVRQFKAEGLYVLCTIDVVKELRYIQILKIWDVMPLEDVAKLIKRLDSIFETYSDDFISRCNEKCFEGDLQVPKTWACTFDFVRYRSPSEDQFGSGSDADASDRRLYAENVKVSESLLLMKFYPLSSDIVRHLLDDSDGNEASLPFEVTEQEQEIILFPRSTFILGRSGTGKTTVLTIKLFRNEKLHDEATNGFQEIQSSISHGKDASLEINVEEIGEGAEDGVLRQLFVTVSAKLCFAVKQHISQLRSSSTGAKHRVKSSSVDEIVDDAALFKDIPDSFLDISPNSYPLVITFRKLLMMLDGTVGFSFFERFPDLRALCHGQSFNSRPVVLQSLLRAKEVTYEKFCAVYWPHFNDKIRRRLDPSRVFTEIMSHIKGGLQPADGCEGKLDRPAYVSLSEGRVSTLSIQRREEIYDAFEDYEKMKMKNGEFDLADLVSDLHCRLFCGQFAGNVVDFVYIDEVQDLTLRQISLFKYICRNVDGGFVFCGDTAQTIARGIDFRFEDIRSLFYKEFLIDSMDGPDKRMEKGCLSKIFHLSQNFRTHSGILKLAQSVVDLLYHFFPLSVDALSPETSFICGEAPILLESENDESAILSIFGNRDFSGNFVGFGAEQVILVRDDHSRNEVSNLVRGQALVLTIVECKGLEFQDVLLYNFFGTSPLKSQWRVIYGYMKEHALLDNCSQWSSPSFDDAKHNILCSELKQLYVAITRTRQRLWICENALEFSKPILDYWKNKCLIQVRLVDHALAEAMQVRSTPEEWKSQGFKLLREGKYPMAITCFERARYTYGERLAKASAFKADADLKHVSNPQEASDLRRQAAEIYETIGMANSAAECFYMLKEYEIAGRIYMDKCGESALEKAGECFSLAQCYSLAAEAYARANIFSKCLSICAEEKLFKMGLQYIEDWKRQGTEKKSKEIEILEQDFLESCALHFYNLRDYRTMMKSVKAFHCIDSMRNLLMRFGCLDELISLEEDFGNFLEAAKIVRMKGDILREVDLLGKSGKNREASMNILWYVLFYSLWAPGSKGWPLKQFAQEEELVAKAKLLAKPEPIAFYEYVSVESSILLNKQNSLAQMKEHLSASSRNGSVRGEMLCARNILDFHLRQNISNFCWEYDWLVDPVNYSEQLILGNQISIDSLVCFWNIWREKIVRIIESVGCVEMPVRKENTLCWEFCLNYFGVLEQRNNMQRTYHLLNPDADWVRYIDKRSLQRNGQLVALDLRQLVSAAQKYWYCELTSVGMELLHKLDALYQFLVKSSRSNLWQSRCLAILNEVAKFLRELDCRIHSFQYGKALDGIIETSSGRYFSQIFPLDWRISSSENMVSLRGSEASYNLLRETMNRIISKKHFSHGKMGELATLVLGSGMLDDGLYGKIVKSFKGDTSWEAFMECICRDVPSDLPQASNGPVEISLAWNLYRALADAYNANWRTERDYITPICFLYLLERLVILLACSKGQFYTTKSSLVEWLICHEGLAKPSFSFNLGNCLEPIQFVTRTVADLLDNKDDTRQWIKNSNLNVRKYYPLLVLKLVLLLCLLHLNFGISPYFLFDLLGKSWISEQIPPEFRRILSRCRRPNLQEISVGVLAEAFEKVDDPLVITNSASDCSKCPHAIILDVKSHKCKEEIMKVLFPKDGSAESSCKLQDLTEFSKDSSSSSDGAVPVVHLDGANASSLPGQEVSLANEEGKGEVGETEKTGEVKKDQQASSSSFSQTGGVENQNKNRGNCKSKGKQNKKGRGEKK</sequence>
<reference evidence="8 9" key="1">
    <citation type="submission" date="2024-11" db="EMBL/GenBank/DDBJ databases">
        <title>Chromosome-level genome assembly of Eucalyptus globulus Labill. provides insights into its genome evolution.</title>
        <authorList>
            <person name="Li X."/>
        </authorList>
    </citation>
    <scope>NUCLEOTIDE SEQUENCE [LARGE SCALE GENOMIC DNA]</scope>
    <source>
        <strain evidence="8">CL2024</strain>
        <tissue evidence="8">Fresh tender leaves</tissue>
    </source>
</reference>
<evidence type="ECO:0000256" key="5">
    <source>
        <dbReference type="PROSITE-ProRule" id="PRU00560"/>
    </source>
</evidence>
<keyword evidence="2 5" id="KW-0378">Hydrolase</keyword>
<dbReference type="PANTHER" id="PTHR21529:SF4">
    <property type="entry name" value="TPR AND ANKYRIN REPEAT-CONTAINING PROTEIN 1"/>
    <property type="match status" value="1"/>
</dbReference>
<evidence type="ECO:0000259" key="7">
    <source>
        <dbReference type="PROSITE" id="PS51198"/>
    </source>
</evidence>
<keyword evidence="4 5" id="KW-0067">ATP-binding</keyword>
<dbReference type="PANTHER" id="PTHR21529">
    <property type="entry name" value="MAMMARY TURMOR VIRUS RECEPTOR HOMOLOG 1, 2 MTVR1, 2"/>
    <property type="match status" value="1"/>
</dbReference>
<name>A0ABD3JY66_EUCGL</name>
<dbReference type="EMBL" id="JBJKBG010000007">
    <property type="protein sequence ID" value="KAL3731199.1"/>
    <property type="molecule type" value="Genomic_DNA"/>
</dbReference>
<feature type="compositionally biased region" description="Polar residues" evidence="6">
    <location>
        <begin position="2647"/>
        <end position="2666"/>
    </location>
</feature>
<dbReference type="SUPFAM" id="SSF48452">
    <property type="entry name" value="TPR-like"/>
    <property type="match status" value="1"/>
</dbReference>
<evidence type="ECO:0000313" key="8">
    <source>
        <dbReference type="EMBL" id="KAL3731199.1"/>
    </source>
</evidence>
<dbReference type="InterPro" id="IPR041679">
    <property type="entry name" value="DNA2/NAM7-like_C"/>
</dbReference>
<dbReference type="Proteomes" id="UP001634007">
    <property type="component" value="Unassembled WGS sequence"/>
</dbReference>
<keyword evidence="3 5" id="KW-0347">Helicase</keyword>